<evidence type="ECO:0000313" key="2">
    <source>
        <dbReference type="Ensembl" id="ENSMAMP00000047270.1"/>
    </source>
</evidence>
<feature type="region of interest" description="Disordered" evidence="1">
    <location>
        <begin position="1"/>
        <end position="68"/>
    </location>
</feature>
<dbReference type="Proteomes" id="UP000261640">
    <property type="component" value="Unplaced"/>
</dbReference>
<dbReference type="Ensembl" id="ENSMAMT00000056396.1">
    <property type="protein sequence ID" value="ENSMAMP00000047270.1"/>
    <property type="gene ID" value="ENSMAMG00000026272.1"/>
</dbReference>
<dbReference type="InParanoid" id="A0A7N8X8R2"/>
<proteinExistence type="predicted"/>
<reference evidence="2" key="1">
    <citation type="submission" date="2025-08" db="UniProtKB">
        <authorList>
            <consortium name="Ensembl"/>
        </authorList>
    </citation>
    <scope>IDENTIFICATION</scope>
</reference>
<accession>A0A7N8X8R2</accession>
<feature type="compositionally biased region" description="Low complexity" evidence="1">
    <location>
        <begin position="25"/>
        <end position="45"/>
    </location>
</feature>
<organism evidence="2 3">
    <name type="scientific">Mastacembelus armatus</name>
    <name type="common">zig-zag eel</name>
    <dbReference type="NCBI Taxonomy" id="205130"/>
    <lineage>
        <taxon>Eukaryota</taxon>
        <taxon>Metazoa</taxon>
        <taxon>Chordata</taxon>
        <taxon>Craniata</taxon>
        <taxon>Vertebrata</taxon>
        <taxon>Euteleostomi</taxon>
        <taxon>Actinopterygii</taxon>
        <taxon>Neopterygii</taxon>
        <taxon>Teleostei</taxon>
        <taxon>Neoteleostei</taxon>
        <taxon>Acanthomorphata</taxon>
        <taxon>Anabantaria</taxon>
        <taxon>Synbranchiformes</taxon>
        <taxon>Mastacembelidae</taxon>
        <taxon>Mastacembelus</taxon>
    </lineage>
</organism>
<sequence length="112" mass="12195">MIETRDNSIGSEENVRKVSDITGMTAATSESSESTSSESNETSETSDSKSTEDSNASDSTELEPIKAKDCVNGTQSCESEEYLFQVIGDDAHFPLNNLMESDGSERELSLRR</sequence>
<evidence type="ECO:0000313" key="3">
    <source>
        <dbReference type="Proteomes" id="UP000261640"/>
    </source>
</evidence>
<keyword evidence="3" id="KW-1185">Reference proteome</keyword>
<protein>
    <submittedName>
        <fullName evidence="2">Uncharacterized protein</fullName>
    </submittedName>
</protein>
<evidence type="ECO:0000256" key="1">
    <source>
        <dbReference type="SAM" id="MobiDB-lite"/>
    </source>
</evidence>
<dbReference type="GeneTree" id="ENSGT00940000178602"/>
<dbReference type="AlphaFoldDB" id="A0A7N8X8R2"/>
<name>A0A7N8X8R2_9TELE</name>
<reference evidence="2" key="2">
    <citation type="submission" date="2025-09" db="UniProtKB">
        <authorList>
            <consortium name="Ensembl"/>
        </authorList>
    </citation>
    <scope>IDENTIFICATION</scope>
</reference>